<name>A0A3D5IZU8_9FLAO</name>
<gene>
    <name evidence="2" type="ORF">DGQ38_10115</name>
</gene>
<feature type="domain" description="DUF4268" evidence="1">
    <location>
        <begin position="10"/>
        <end position="137"/>
    </location>
</feature>
<comment type="caution">
    <text evidence="2">The sequence shown here is derived from an EMBL/GenBank/DDBJ whole genome shotgun (WGS) entry which is preliminary data.</text>
</comment>
<dbReference type="AlphaFoldDB" id="A0A3D5IZU8"/>
<organism evidence="2 3">
    <name type="scientific">Zunongwangia profunda</name>
    <dbReference type="NCBI Taxonomy" id="398743"/>
    <lineage>
        <taxon>Bacteria</taxon>
        <taxon>Pseudomonadati</taxon>
        <taxon>Bacteroidota</taxon>
        <taxon>Flavobacteriia</taxon>
        <taxon>Flavobacteriales</taxon>
        <taxon>Flavobacteriaceae</taxon>
        <taxon>Zunongwangia</taxon>
    </lineage>
</organism>
<dbReference type="Proteomes" id="UP000264330">
    <property type="component" value="Unassembled WGS sequence"/>
</dbReference>
<dbReference type="EMBL" id="DPMF01000241">
    <property type="protein sequence ID" value="HCV81391.1"/>
    <property type="molecule type" value="Genomic_DNA"/>
</dbReference>
<accession>A0A3D5IZU8</accession>
<sequence length="143" mass="17551">MFSKEESKRIREEFWTSFGQEYSRKWILYNTKIKEIQFKFSFDRKRAMVSLDIDAEDELIRAYYFEKIQSLRTILKSEYLPEVILDEEFELPEGKIVSRVYVLLNEKVSINNKKDWPKVKAFFDENMHQLELFWFQFKDFITS</sequence>
<evidence type="ECO:0000313" key="2">
    <source>
        <dbReference type="EMBL" id="HCV81391.1"/>
    </source>
</evidence>
<dbReference type="Pfam" id="PF14088">
    <property type="entry name" value="DUF4268"/>
    <property type="match status" value="1"/>
</dbReference>
<proteinExistence type="predicted"/>
<dbReference type="OMA" id="KSFPRKW"/>
<evidence type="ECO:0000259" key="1">
    <source>
        <dbReference type="Pfam" id="PF14088"/>
    </source>
</evidence>
<evidence type="ECO:0000313" key="3">
    <source>
        <dbReference type="Proteomes" id="UP000264330"/>
    </source>
</evidence>
<reference evidence="2 3" key="1">
    <citation type="journal article" date="2018" name="Nat. Biotechnol.">
        <title>A standardized bacterial taxonomy based on genome phylogeny substantially revises the tree of life.</title>
        <authorList>
            <person name="Parks D.H."/>
            <person name="Chuvochina M."/>
            <person name="Waite D.W."/>
            <person name="Rinke C."/>
            <person name="Skarshewski A."/>
            <person name="Chaumeil P.A."/>
            <person name="Hugenholtz P."/>
        </authorList>
    </citation>
    <scope>NUCLEOTIDE SEQUENCE [LARGE SCALE GENOMIC DNA]</scope>
    <source>
        <strain evidence="2">UBA9359</strain>
    </source>
</reference>
<dbReference type="InterPro" id="IPR025364">
    <property type="entry name" value="DUF4268"/>
</dbReference>
<dbReference type="RefSeq" id="WP_013071277.1">
    <property type="nucleotide sequence ID" value="NZ_CAJXAW010000070.1"/>
</dbReference>
<protein>
    <submittedName>
        <fullName evidence="2">DUF4268 domain-containing protein</fullName>
    </submittedName>
</protein>